<sequence>MSYLGLDLFFRRFLWI</sequence>
<name>A0A2P2P7S3_RHIMU</name>
<dbReference type="AlphaFoldDB" id="A0A2P2P7S3"/>
<evidence type="ECO:0000313" key="1">
    <source>
        <dbReference type="EMBL" id="MBX50816.1"/>
    </source>
</evidence>
<organism evidence="1">
    <name type="scientific">Rhizophora mucronata</name>
    <name type="common">Asiatic mangrove</name>
    <dbReference type="NCBI Taxonomy" id="61149"/>
    <lineage>
        <taxon>Eukaryota</taxon>
        <taxon>Viridiplantae</taxon>
        <taxon>Streptophyta</taxon>
        <taxon>Embryophyta</taxon>
        <taxon>Tracheophyta</taxon>
        <taxon>Spermatophyta</taxon>
        <taxon>Magnoliopsida</taxon>
        <taxon>eudicotyledons</taxon>
        <taxon>Gunneridae</taxon>
        <taxon>Pentapetalae</taxon>
        <taxon>rosids</taxon>
        <taxon>fabids</taxon>
        <taxon>Malpighiales</taxon>
        <taxon>Rhizophoraceae</taxon>
        <taxon>Rhizophora</taxon>
    </lineage>
</organism>
<dbReference type="EMBL" id="GGEC01070332">
    <property type="protein sequence ID" value="MBX50816.1"/>
    <property type="molecule type" value="Transcribed_RNA"/>
</dbReference>
<protein>
    <submittedName>
        <fullName evidence="1">Uncharacterized protein</fullName>
    </submittedName>
</protein>
<accession>A0A2P2P7S3</accession>
<reference evidence="1" key="1">
    <citation type="submission" date="2018-02" db="EMBL/GenBank/DDBJ databases">
        <title>Rhizophora mucronata_Transcriptome.</title>
        <authorList>
            <person name="Meera S.P."/>
            <person name="Sreeshan A."/>
            <person name="Augustine A."/>
        </authorList>
    </citation>
    <scope>NUCLEOTIDE SEQUENCE</scope>
    <source>
        <tissue evidence="1">Leaf</tissue>
    </source>
</reference>
<proteinExistence type="predicted"/>